<dbReference type="Proteomes" id="UP001300502">
    <property type="component" value="Unassembled WGS sequence"/>
</dbReference>
<dbReference type="InterPro" id="IPR006640">
    <property type="entry name" value="SprT-like_domain"/>
</dbReference>
<evidence type="ECO:0000313" key="3">
    <source>
        <dbReference type="EMBL" id="KAK4527749.1"/>
    </source>
</evidence>
<feature type="region of interest" description="Disordered" evidence="1">
    <location>
        <begin position="1"/>
        <end position="21"/>
    </location>
</feature>
<dbReference type="Pfam" id="PF10263">
    <property type="entry name" value="SprT-like"/>
    <property type="match status" value="1"/>
</dbReference>
<organism evidence="3 4">
    <name type="scientific">Galdieria yellowstonensis</name>
    <dbReference type="NCBI Taxonomy" id="3028027"/>
    <lineage>
        <taxon>Eukaryota</taxon>
        <taxon>Rhodophyta</taxon>
        <taxon>Bangiophyceae</taxon>
        <taxon>Galdieriales</taxon>
        <taxon>Galdieriaceae</taxon>
        <taxon>Galdieria</taxon>
    </lineage>
</organism>
<accession>A0AAV9IK84</accession>
<comment type="caution">
    <text evidence="3">The sequence shown here is derived from an EMBL/GenBank/DDBJ whole genome shotgun (WGS) entry which is preliminary data.</text>
</comment>
<evidence type="ECO:0000256" key="1">
    <source>
        <dbReference type="SAM" id="MobiDB-lite"/>
    </source>
</evidence>
<dbReference type="PANTHER" id="PTHR23099:SF0">
    <property type="entry name" value="GERM CELL NUCLEAR ACIDIC PROTEIN"/>
    <property type="match status" value="1"/>
</dbReference>
<dbReference type="AlphaFoldDB" id="A0AAV9IK84"/>
<dbReference type="EMBL" id="JANCYU010000055">
    <property type="protein sequence ID" value="KAK4527749.1"/>
    <property type="molecule type" value="Genomic_DNA"/>
</dbReference>
<dbReference type="GO" id="GO:0005634">
    <property type="term" value="C:nucleus"/>
    <property type="evidence" value="ECO:0007669"/>
    <property type="project" value="TreeGrafter"/>
</dbReference>
<protein>
    <recommendedName>
        <fullName evidence="2">SprT-like domain-containing protein</fullName>
    </recommendedName>
</protein>
<name>A0AAV9IK84_9RHOD</name>
<feature type="domain" description="SprT-like" evidence="2">
    <location>
        <begin position="143"/>
        <end position="304"/>
    </location>
</feature>
<evidence type="ECO:0000313" key="4">
    <source>
        <dbReference type="Proteomes" id="UP001300502"/>
    </source>
</evidence>
<sequence>MEGKSCVGDTLGKPPNIKDIQQDKENLLESWTETSLSSRIAQKWGKLPSTSLFYLHSPSTSIAHKESLSDENDKNRIDLEQLLHSTKSLSISDSRYPFKDEKSTNHRQHVLLDTPPSFITPYCVELQQVEETIVLRKFKRNRENLLKQLFTFYNEKVFSNQLKESLANVCWSKSLNTTAGKTCFQQRRLDDGQIERVAHIQISVKVVDRGERLISTLAHEMCHAGQWILGGVSKPPHGREFQKWSEEFKKRLSFVQVNVKHSYAIVYKYNYNCQSCGLQYGRHSKSIDTSRQRCGRCKGQLALQML</sequence>
<keyword evidence="4" id="KW-1185">Reference proteome</keyword>
<dbReference type="GO" id="GO:0006950">
    <property type="term" value="P:response to stress"/>
    <property type="evidence" value="ECO:0007669"/>
    <property type="project" value="UniProtKB-ARBA"/>
</dbReference>
<dbReference type="InterPro" id="IPR035240">
    <property type="entry name" value="SprT_Zn_ribbon"/>
</dbReference>
<dbReference type="Pfam" id="PF17283">
    <property type="entry name" value="Zn_ribbon_SprT"/>
    <property type="match status" value="1"/>
</dbReference>
<reference evidence="3 4" key="1">
    <citation type="submission" date="2022-07" db="EMBL/GenBank/DDBJ databases">
        <title>Genome-wide signatures of adaptation to extreme environments.</title>
        <authorList>
            <person name="Cho C.H."/>
            <person name="Yoon H.S."/>
        </authorList>
    </citation>
    <scope>NUCLEOTIDE SEQUENCE [LARGE SCALE GENOMIC DNA]</scope>
    <source>
        <strain evidence="3 4">108.79 E11</strain>
    </source>
</reference>
<evidence type="ECO:0000259" key="2">
    <source>
        <dbReference type="SMART" id="SM00731"/>
    </source>
</evidence>
<proteinExistence type="predicted"/>
<dbReference type="PANTHER" id="PTHR23099">
    <property type="entry name" value="TRANSCRIPTIONAL REGULATOR"/>
    <property type="match status" value="1"/>
</dbReference>
<dbReference type="SMART" id="SM00731">
    <property type="entry name" value="SprT"/>
    <property type="match status" value="1"/>
</dbReference>
<gene>
    <name evidence="3" type="ORF">GAYE_SCF43G5677</name>
</gene>